<name>A0ABY2UGG7_9GAMM</name>
<evidence type="ECO:0000313" key="2">
    <source>
        <dbReference type="EMBL" id="TLM76751.1"/>
    </source>
</evidence>
<sequence>MTLSRRQFLINAGAAAVAFGGLSSLPALAQVYAVDPLRGTDRFGQLFRDPDGILNLPQGFSYRVISRTGDTMSDGLTTPSAPDGMAAFPAPGKPGYSLLVRNHELDSIGPEIGPFHHAPARARAMRDRAFDLYQDKLPVNGGTTTLLYNHRSGTVEKSHLSLLGTTRNCAGGATPWGSWLTCEESLAGRAEGFGRDHGFVFEVPANAEGLVTPEPLTAMGRFVHEAAAVDSSSGIVYLTEDYDNALFYRFLPAQSEQLRHGGQLQALAIKGWPGALTRNWEEDKNKAEASAVSVGQKFQCTWIDLEDVASPDGDLSLRGAAAGAARFCRCEGVAFALRADGRREIYFAATGGGPQKIGQIWCYRPGRHEGAGHEVVGELELVYESRDRALLESCDNLAIAPWGDLIICEDSYSSSPDMVNYIRGLTPEGKLYTLTMNAHPDKGEFCGACFSPDGSTLFVNIQRPGMTLAINGPWSRLRA</sequence>
<dbReference type="Proteomes" id="UP000306791">
    <property type="component" value="Unassembled WGS sequence"/>
</dbReference>
<feature type="chain" id="PRO_5045621174" evidence="1">
    <location>
        <begin position="30"/>
        <end position="479"/>
    </location>
</feature>
<keyword evidence="3" id="KW-1185">Reference proteome</keyword>
<dbReference type="InterPro" id="IPR006311">
    <property type="entry name" value="TAT_signal"/>
</dbReference>
<gene>
    <name evidence="2" type="ORF">FDY93_12375</name>
</gene>
<dbReference type="PANTHER" id="PTHR35399">
    <property type="entry name" value="SLR8030 PROTEIN"/>
    <property type="match status" value="1"/>
</dbReference>
<comment type="caution">
    <text evidence="2">The sequence shown here is derived from an EMBL/GenBank/DDBJ whole genome shotgun (WGS) entry which is preliminary data.</text>
</comment>
<keyword evidence="1" id="KW-0732">Signal</keyword>
<organism evidence="2 3">
    <name type="scientific">Microbulbifer harenosus</name>
    <dbReference type="NCBI Taxonomy" id="2576840"/>
    <lineage>
        <taxon>Bacteria</taxon>
        <taxon>Pseudomonadati</taxon>
        <taxon>Pseudomonadota</taxon>
        <taxon>Gammaproteobacteria</taxon>
        <taxon>Cellvibrionales</taxon>
        <taxon>Microbulbiferaceae</taxon>
        <taxon>Microbulbifer</taxon>
    </lineage>
</organism>
<dbReference type="PANTHER" id="PTHR35399:SF4">
    <property type="entry name" value="MEMBRANE PROTEIN"/>
    <property type="match status" value="1"/>
</dbReference>
<protein>
    <submittedName>
        <fullName evidence="2">DUF839 domain-containing protein</fullName>
    </submittedName>
</protein>
<evidence type="ECO:0000256" key="1">
    <source>
        <dbReference type="SAM" id="SignalP"/>
    </source>
</evidence>
<proteinExistence type="predicted"/>
<dbReference type="RefSeq" id="WP_138236069.1">
    <property type="nucleotide sequence ID" value="NZ_CP185860.1"/>
</dbReference>
<reference evidence="2 3" key="1">
    <citation type="submission" date="2019-05" db="EMBL/GenBank/DDBJ databases">
        <title>Microbulbifer harenosus sp. nov., an alginate-degrading bacterium isolated from coastal sand.</title>
        <authorList>
            <person name="Huang H."/>
            <person name="Mo K."/>
            <person name="Bao S."/>
        </authorList>
    </citation>
    <scope>NUCLEOTIDE SEQUENCE [LARGE SCALE GENOMIC DNA]</scope>
    <source>
        <strain evidence="2 3">HB161719</strain>
    </source>
</reference>
<feature type="signal peptide" evidence="1">
    <location>
        <begin position="1"/>
        <end position="29"/>
    </location>
</feature>
<dbReference type="InterPro" id="IPR008557">
    <property type="entry name" value="PhoX"/>
</dbReference>
<dbReference type="Pfam" id="PF05787">
    <property type="entry name" value="PhoX"/>
    <property type="match status" value="1"/>
</dbReference>
<accession>A0ABY2UGG7</accession>
<dbReference type="PROSITE" id="PS51318">
    <property type="entry name" value="TAT"/>
    <property type="match status" value="1"/>
</dbReference>
<evidence type="ECO:0000313" key="3">
    <source>
        <dbReference type="Proteomes" id="UP000306791"/>
    </source>
</evidence>
<dbReference type="SUPFAM" id="SSF63829">
    <property type="entry name" value="Calcium-dependent phosphotriesterase"/>
    <property type="match status" value="1"/>
</dbReference>
<dbReference type="EMBL" id="VANI01000012">
    <property type="protein sequence ID" value="TLM76751.1"/>
    <property type="molecule type" value="Genomic_DNA"/>
</dbReference>